<evidence type="ECO:0000313" key="2">
    <source>
        <dbReference type="EMBL" id="KAK1850083.1"/>
    </source>
</evidence>
<dbReference type="AlphaFoldDB" id="A0AAD9EIZ3"/>
<protein>
    <submittedName>
        <fullName evidence="2">Uncharacterized protein</fullName>
    </submittedName>
</protein>
<dbReference type="EMBL" id="JAQOWY010000128">
    <property type="protein sequence ID" value="KAK1850083.1"/>
    <property type="molecule type" value="Genomic_DNA"/>
</dbReference>
<evidence type="ECO:0000313" key="3">
    <source>
        <dbReference type="Proteomes" id="UP001243330"/>
    </source>
</evidence>
<accession>A0AAD9EIZ3</accession>
<name>A0AAD9EIZ3_9PEZI</name>
<gene>
    <name evidence="2" type="ORF">CCHR01_07321</name>
</gene>
<sequence>MKGGAILIGPFSSTQSATIPRQPASNIPFTRPRHLMHAHPAALPWLAMNLARGCPVVLTWPNHNRPTPPVAGANVWSLQRPAYLGVDELLWIKPWECQPDAVSHNRHVSIAALLAGLVAPNGAAAFAVSPPTILGMPAPPSSGHARLTLPPLASLAAPAAPAPAPLALAALAPTKFSMTPPRSRICHPHEEARSTSSTSIELRAPRRNGPKSLSHGNEGLKDTGF</sequence>
<evidence type="ECO:0000256" key="1">
    <source>
        <dbReference type="SAM" id="MobiDB-lite"/>
    </source>
</evidence>
<comment type="caution">
    <text evidence="2">The sequence shown here is derived from an EMBL/GenBank/DDBJ whole genome shotgun (WGS) entry which is preliminary data.</text>
</comment>
<keyword evidence="3" id="KW-1185">Reference proteome</keyword>
<organism evidence="2 3">
    <name type="scientific">Colletotrichum chrysophilum</name>
    <dbReference type="NCBI Taxonomy" id="1836956"/>
    <lineage>
        <taxon>Eukaryota</taxon>
        <taxon>Fungi</taxon>
        <taxon>Dikarya</taxon>
        <taxon>Ascomycota</taxon>
        <taxon>Pezizomycotina</taxon>
        <taxon>Sordariomycetes</taxon>
        <taxon>Hypocreomycetidae</taxon>
        <taxon>Glomerellales</taxon>
        <taxon>Glomerellaceae</taxon>
        <taxon>Colletotrichum</taxon>
        <taxon>Colletotrichum gloeosporioides species complex</taxon>
    </lineage>
</organism>
<reference evidence="2" key="1">
    <citation type="submission" date="2023-01" db="EMBL/GenBank/DDBJ databases">
        <title>Colletotrichum chrysophilum M932 genome sequence.</title>
        <authorList>
            <person name="Baroncelli R."/>
        </authorList>
    </citation>
    <scope>NUCLEOTIDE SEQUENCE</scope>
    <source>
        <strain evidence="2">M932</strain>
    </source>
</reference>
<dbReference type="Proteomes" id="UP001243330">
    <property type="component" value="Unassembled WGS sequence"/>
</dbReference>
<proteinExistence type="predicted"/>
<feature type="region of interest" description="Disordered" evidence="1">
    <location>
        <begin position="179"/>
        <end position="225"/>
    </location>
</feature>